<dbReference type="RefSeq" id="WP_379961267.1">
    <property type="nucleotide sequence ID" value="NZ_JAUYVI010000009.1"/>
</dbReference>
<dbReference type="InterPro" id="IPR050697">
    <property type="entry name" value="Adenylyl/Guanylyl_Cyclase_3/4"/>
</dbReference>
<dbReference type="InterPro" id="IPR001054">
    <property type="entry name" value="A/G_cyclase"/>
</dbReference>
<dbReference type="InterPro" id="IPR029787">
    <property type="entry name" value="Nucleotide_cyclase"/>
</dbReference>
<dbReference type="Pfam" id="PF11845">
    <property type="entry name" value="Tll0287-like"/>
    <property type="match status" value="1"/>
</dbReference>
<dbReference type="SUPFAM" id="SSF55073">
    <property type="entry name" value="Nucleotide cyclase"/>
    <property type="match status" value="1"/>
</dbReference>
<keyword evidence="1" id="KW-0472">Membrane</keyword>
<sequence length="532" mass="58975">MANVATTVGTKPRAESKKANLPRVIALVLLLLVGLPLAVWLDLRALSGGILKEQAFQTGKIIDDMRGFYASDVVARVLAAHQQVKPVHNYTEIDGAIPIPATLSIELGHRISARNAAVQYRFVSDFPFKGREAHALDGFETAALASLRANPKQQIVQVAGSIFDRNVRMVSPVMMGEACVACHNSHPDSPKKDWKVGDVRGIQEITVQQPLAANIFAFKYSLIYFAIAAFSGIAFIRMQRRQSATITEMNNDLTVANEYLATVSMKIARYLPPQIYRSIFSGERDATIQTERKKLTIFFSDIQDFTGTTERLQPEELTELLNEYLTEMSRIALFHGGTIDKFIGDAMLVFFGDPETKGVEEDARACLLMAVDMQRRLRELNAQWRRRGIENPFRARMGINTGYCNVGNFGSADRMDYTIIGAEANLAARLQAIAEPNGIVLAYETYTIVRDLVRAKPLAPIQMKGISRPVVPYAVEGLLGELAQRTRVISEHETGVDLFVDLDVIDRETAARTIRTLQQALDALDAKQAAQT</sequence>
<feature type="transmembrane region" description="Helical" evidence="1">
    <location>
        <begin position="21"/>
        <end position="41"/>
    </location>
</feature>
<dbReference type="Gene3D" id="3.30.70.1230">
    <property type="entry name" value="Nucleotide cyclase"/>
    <property type="match status" value="1"/>
</dbReference>
<comment type="caution">
    <text evidence="3">The sequence shown here is derived from an EMBL/GenBank/DDBJ whole genome shotgun (WGS) entry which is preliminary data.</text>
</comment>
<reference evidence="4" key="1">
    <citation type="submission" date="2023-08" db="EMBL/GenBank/DDBJ databases">
        <title>Rhodospirillaceae gen. nov., a novel taxon isolated from the Yangtze River Yuezi River estuary sludge.</title>
        <authorList>
            <person name="Ruan L."/>
        </authorList>
    </citation>
    <scope>NUCLEOTIDE SEQUENCE [LARGE SCALE GENOMIC DNA]</scope>
    <source>
        <strain evidence="4">R-7</strain>
    </source>
</reference>
<dbReference type="Proteomes" id="UP001230156">
    <property type="component" value="Unassembled WGS sequence"/>
</dbReference>
<organism evidence="3 4">
    <name type="scientific">Dongia sedimenti</name>
    <dbReference type="NCBI Taxonomy" id="3064282"/>
    <lineage>
        <taxon>Bacteria</taxon>
        <taxon>Pseudomonadati</taxon>
        <taxon>Pseudomonadota</taxon>
        <taxon>Alphaproteobacteria</taxon>
        <taxon>Rhodospirillales</taxon>
        <taxon>Dongiaceae</taxon>
        <taxon>Dongia</taxon>
    </lineage>
</organism>
<keyword evidence="4" id="KW-1185">Reference proteome</keyword>
<dbReference type="PANTHER" id="PTHR43081:SF18">
    <property type="entry name" value="BLL7624 PROTEIN"/>
    <property type="match status" value="1"/>
</dbReference>
<evidence type="ECO:0000259" key="2">
    <source>
        <dbReference type="PROSITE" id="PS50125"/>
    </source>
</evidence>
<dbReference type="PROSITE" id="PS50125">
    <property type="entry name" value="GUANYLATE_CYCLASE_2"/>
    <property type="match status" value="1"/>
</dbReference>
<name>A0ABU0YW98_9PROT</name>
<feature type="domain" description="Guanylate cyclase" evidence="2">
    <location>
        <begin position="296"/>
        <end position="431"/>
    </location>
</feature>
<dbReference type="PANTHER" id="PTHR43081">
    <property type="entry name" value="ADENYLATE CYCLASE, TERMINAL-DIFFERENTIATION SPECIFIC-RELATED"/>
    <property type="match status" value="1"/>
</dbReference>
<dbReference type="Pfam" id="PF00211">
    <property type="entry name" value="Guanylate_cyc"/>
    <property type="match status" value="1"/>
</dbReference>
<evidence type="ECO:0000256" key="1">
    <source>
        <dbReference type="SAM" id="Phobius"/>
    </source>
</evidence>
<proteinExistence type="predicted"/>
<dbReference type="SMART" id="SM00044">
    <property type="entry name" value="CYCc"/>
    <property type="match status" value="1"/>
</dbReference>
<dbReference type="CDD" id="cd07302">
    <property type="entry name" value="CHD"/>
    <property type="match status" value="1"/>
</dbReference>
<gene>
    <name evidence="3" type="ORF">Q8A70_26005</name>
</gene>
<evidence type="ECO:0000313" key="4">
    <source>
        <dbReference type="Proteomes" id="UP001230156"/>
    </source>
</evidence>
<keyword evidence="1" id="KW-1133">Transmembrane helix</keyword>
<dbReference type="EMBL" id="JAUYVI010000009">
    <property type="protein sequence ID" value="MDQ7251168.1"/>
    <property type="molecule type" value="Genomic_DNA"/>
</dbReference>
<dbReference type="InterPro" id="IPR021796">
    <property type="entry name" value="Tll0287-like_dom"/>
</dbReference>
<accession>A0ABU0YW98</accession>
<protein>
    <submittedName>
        <fullName evidence="3">Adenylate/guanylate cyclase domain-containing protein</fullName>
    </submittedName>
</protein>
<keyword evidence="1" id="KW-0812">Transmembrane</keyword>
<evidence type="ECO:0000313" key="3">
    <source>
        <dbReference type="EMBL" id="MDQ7251168.1"/>
    </source>
</evidence>